<protein>
    <submittedName>
        <fullName evidence="1">Uncharacterized protein</fullName>
    </submittedName>
</protein>
<evidence type="ECO:0000313" key="2">
    <source>
        <dbReference type="Proteomes" id="UP001177021"/>
    </source>
</evidence>
<sequence length="97" mass="11015">MFVSVFHLRLGCDCRNLKNLAHNVFNINVCVRISFELRMRSQKSQKPCSQCVCVIVAVKLSIKFSETLKSKLSLGAKIIQMKNHFGRKKITLVEGGF</sequence>
<dbReference type="EMBL" id="CASHSV030000024">
    <property type="protein sequence ID" value="CAJ2641407.1"/>
    <property type="molecule type" value="Genomic_DNA"/>
</dbReference>
<organism evidence="1 2">
    <name type="scientific">Trifolium pratense</name>
    <name type="common">Red clover</name>
    <dbReference type="NCBI Taxonomy" id="57577"/>
    <lineage>
        <taxon>Eukaryota</taxon>
        <taxon>Viridiplantae</taxon>
        <taxon>Streptophyta</taxon>
        <taxon>Embryophyta</taxon>
        <taxon>Tracheophyta</taxon>
        <taxon>Spermatophyta</taxon>
        <taxon>Magnoliopsida</taxon>
        <taxon>eudicotyledons</taxon>
        <taxon>Gunneridae</taxon>
        <taxon>Pentapetalae</taxon>
        <taxon>rosids</taxon>
        <taxon>fabids</taxon>
        <taxon>Fabales</taxon>
        <taxon>Fabaceae</taxon>
        <taxon>Papilionoideae</taxon>
        <taxon>50 kb inversion clade</taxon>
        <taxon>NPAAA clade</taxon>
        <taxon>Hologalegina</taxon>
        <taxon>IRL clade</taxon>
        <taxon>Trifolieae</taxon>
        <taxon>Trifolium</taxon>
    </lineage>
</organism>
<evidence type="ECO:0000313" key="1">
    <source>
        <dbReference type="EMBL" id="CAJ2641407.1"/>
    </source>
</evidence>
<keyword evidence="2" id="KW-1185">Reference proteome</keyword>
<reference evidence="1" key="1">
    <citation type="submission" date="2023-10" db="EMBL/GenBank/DDBJ databases">
        <authorList>
            <person name="Rodriguez Cubillos JULIANA M."/>
            <person name="De Vega J."/>
        </authorList>
    </citation>
    <scope>NUCLEOTIDE SEQUENCE</scope>
</reference>
<comment type="caution">
    <text evidence="1">The sequence shown here is derived from an EMBL/GenBank/DDBJ whole genome shotgun (WGS) entry which is preliminary data.</text>
</comment>
<name>A0ACB0JAJ8_TRIPR</name>
<proteinExistence type="predicted"/>
<gene>
    <name evidence="1" type="ORF">MILVUS5_LOCUS11065</name>
</gene>
<accession>A0ACB0JAJ8</accession>
<dbReference type="Proteomes" id="UP001177021">
    <property type="component" value="Unassembled WGS sequence"/>
</dbReference>